<dbReference type="NCBIfam" id="TIGR01128">
    <property type="entry name" value="holA"/>
    <property type="match status" value="1"/>
</dbReference>
<dbReference type="Pfam" id="PF14840">
    <property type="entry name" value="DNA_pol3_delt_C"/>
    <property type="match status" value="1"/>
</dbReference>
<proteinExistence type="inferred from homology"/>
<evidence type="ECO:0000256" key="7">
    <source>
        <dbReference type="ARBA" id="ARBA00026073"/>
    </source>
</evidence>
<keyword evidence="5" id="KW-0235">DNA replication</keyword>
<evidence type="ECO:0000256" key="10">
    <source>
        <dbReference type="NCBIfam" id="TIGR01128"/>
    </source>
</evidence>
<name>A0A4D6Y8G1_9GAMM</name>
<dbReference type="EMBL" id="CP034879">
    <property type="protein sequence ID" value="QCI20575.1"/>
    <property type="molecule type" value="Genomic_DNA"/>
</dbReference>
<dbReference type="InterPro" id="IPR032780">
    <property type="entry name" value="DNA_pol3_delt_C"/>
</dbReference>
<dbReference type="OrthoDB" id="9770982at2"/>
<keyword evidence="3 14" id="KW-0808">Transferase</keyword>
<protein>
    <recommendedName>
        <fullName evidence="2 10">DNA polymerase III subunit delta</fullName>
        <ecNumber evidence="1 10">2.7.7.7</ecNumber>
    </recommendedName>
</protein>
<keyword evidence="11" id="KW-0472">Membrane</keyword>
<sequence length="337" mass="40257">MNIIQPAQLKEHLIKNLYSFYVLLGEDFCLINKNQDLILKYANQKGFIETITIDIEQNKDWEKVIRFCQTRNLFFNKTILIINFIINTLNIVLIKNINKISFLLHIDILIILKLNHLSGSSQIKKILHTLQLNSNIVSCFTPYNLNFTNWVLYEIEEKNINIEKKAFFLLCKYYEGDTLFIYKILDILLMTYPNTCISVDEIKKIILDFFNFSELHWINAIFQGQIKKAMYILNTFHKKRHNPLILIRSLQKDLLKLIYMNREKNININMLLKQYNISSARHKFFMYALKKINNQNYFKAIRILVNIEINIKKKYNNSVWMQLQKLTLMLSSLVFYT</sequence>
<comment type="subunit">
    <text evidence="7">DNA polymerase III contains a core (composed of alpha, epsilon and theta chains) that associates with a tau subunit. This core dimerizes to form the POLIII' complex. PolIII' associates with the gamma complex (composed of gamma, delta, delta', psi and chi chains) and with the beta chain to form the complete DNA polymerase III complex.</text>
</comment>
<feature type="transmembrane region" description="Helical" evidence="11">
    <location>
        <begin position="73"/>
        <end position="94"/>
    </location>
</feature>
<evidence type="ECO:0000256" key="1">
    <source>
        <dbReference type="ARBA" id="ARBA00012417"/>
    </source>
</evidence>
<gene>
    <name evidence="14" type="primary">holA</name>
    <name evidence="14" type="ORF">D9V67_02285</name>
</gene>
<evidence type="ECO:0000256" key="9">
    <source>
        <dbReference type="ARBA" id="ARBA00049244"/>
    </source>
</evidence>
<dbReference type="InterPro" id="IPR027417">
    <property type="entry name" value="P-loop_NTPase"/>
</dbReference>
<dbReference type="GO" id="GO:0009360">
    <property type="term" value="C:DNA polymerase III complex"/>
    <property type="evidence" value="ECO:0007669"/>
    <property type="project" value="UniProtKB-UniRule"/>
</dbReference>
<dbReference type="GO" id="GO:0003677">
    <property type="term" value="F:DNA binding"/>
    <property type="evidence" value="ECO:0007669"/>
    <property type="project" value="InterPro"/>
</dbReference>
<evidence type="ECO:0000256" key="3">
    <source>
        <dbReference type="ARBA" id="ARBA00022679"/>
    </source>
</evidence>
<dbReference type="InterPro" id="IPR010372">
    <property type="entry name" value="DNA_pol3_delta_N"/>
</dbReference>
<keyword evidence="11" id="KW-0812">Transmembrane</keyword>
<keyword evidence="11" id="KW-1133">Transmembrane helix</keyword>
<reference evidence="14 15" key="1">
    <citation type="submission" date="2018-12" db="EMBL/GenBank/DDBJ databases">
        <authorList>
            <person name="Chong R.A."/>
        </authorList>
    </citation>
    <scope>NUCLEOTIDE SEQUENCE [LARGE SCALE GENOMIC DNA]</scope>
    <source>
        <strain evidence="14 15">Bca</strain>
    </source>
</reference>
<dbReference type="SUPFAM" id="SSF52540">
    <property type="entry name" value="P-loop containing nucleoside triphosphate hydrolases"/>
    <property type="match status" value="1"/>
</dbReference>
<dbReference type="GO" id="GO:0003887">
    <property type="term" value="F:DNA-directed DNA polymerase activity"/>
    <property type="evidence" value="ECO:0007669"/>
    <property type="project" value="UniProtKB-UniRule"/>
</dbReference>
<dbReference type="InterPro" id="IPR008921">
    <property type="entry name" value="DNA_pol3_clamp-load_cplx_C"/>
</dbReference>
<organism evidence="14 15">
    <name type="scientific">Buchnera aphidicola</name>
    <name type="common">Brachycaudus cardui</name>
    <dbReference type="NCBI Taxonomy" id="557993"/>
    <lineage>
        <taxon>Bacteria</taxon>
        <taxon>Pseudomonadati</taxon>
        <taxon>Pseudomonadota</taxon>
        <taxon>Gammaproteobacteria</taxon>
        <taxon>Enterobacterales</taxon>
        <taxon>Erwiniaceae</taxon>
        <taxon>Buchnera</taxon>
    </lineage>
</organism>
<dbReference type="PANTHER" id="PTHR34388:SF1">
    <property type="entry name" value="DNA POLYMERASE III SUBUNIT DELTA"/>
    <property type="match status" value="1"/>
</dbReference>
<dbReference type="Proteomes" id="UP000298594">
    <property type="component" value="Chromosome"/>
</dbReference>
<dbReference type="EC" id="2.7.7.7" evidence="1 10"/>
<keyword evidence="4 14" id="KW-0548">Nucleotidyltransferase</keyword>
<dbReference type="SUPFAM" id="SSF48019">
    <property type="entry name" value="post-AAA+ oligomerization domain-like"/>
    <property type="match status" value="1"/>
</dbReference>
<dbReference type="Gene3D" id="1.10.8.60">
    <property type="match status" value="1"/>
</dbReference>
<evidence type="ECO:0000313" key="15">
    <source>
        <dbReference type="Proteomes" id="UP000298594"/>
    </source>
</evidence>
<evidence type="ECO:0000259" key="12">
    <source>
        <dbReference type="Pfam" id="PF06144"/>
    </source>
</evidence>
<comment type="similarity">
    <text evidence="8">Belongs to the DNA polymerase HolA subunit family.</text>
</comment>
<dbReference type="AlphaFoldDB" id="A0A4D6Y8G1"/>
<dbReference type="GO" id="GO:0006261">
    <property type="term" value="P:DNA-templated DNA replication"/>
    <property type="evidence" value="ECO:0007669"/>
    <property type="project" value="TreeGrafter"/>
</dbReference>
<evidence type="ECO:0000256" key="5">
    <source>
        <dbReference type="ARBA" id="ARBA00022705"/>
    </source>
</evidence>
<dbReference type="Pfam" id="PF06144">
    <property type="entry name" value="DNA_pol3_delta"/>
    <property type="match status" value="1"/>
</dbReference>
<feature type="domain" description="DNA polymerase III subunit delta C-terminal" evidence="13">
    <location>
        <begin position="215"/>
        <end position="331"/>
    </location>
</feature>
<evidence type="ECO:0000256" key="8">
    <source>
        <dbReference type="ARBA" id="ARBA00034754"/>
    </source>
</evidence>
<comment type="catalytic activity">
    <reaction evidence="9">
        <text>DNA(n) + a 2'-deoxyribonucleoside 5'-triphosphate = DNA(n+1) + diphosphate</text>
        <dbReference type="Rhea" id="RHEA:22508"/>
        <dbReference type="Rhea" id="RHEA-COMP:17339"/>
        <dbReference type="Rhea" id="RHEA-COMP:17340"/>
        <dbReference type="ChEBI" id="CHEBI:33019"/>
        <dbReference type="ChEBI" id="CHEBI:61560"/>
        <dbReference type="ChEBI" id="CHEBI:173112"/>
        <dbReference type="EC" id="2.7.7.7"/>
    </reaction>
</comment>
<dbReference type="Gene3D" id="1.20.272.10">
    <property type="match status" value="1"/>
</dbReference>
<evidence type="ECO:0000256" key="4">
    <source>
        <dbReference type="ARBA" id="ARBA00022695"/>
    </source>
</evidence>
<feature type="domain" description="DNA polymerase III delta N-terminal" evidence="12">
    <location>
        <begin position="21"/>
        <end position="140"/>
    </location>
</feature>
<reference evidence="14 15" key="2">
    <citation type="submission" date="2019-05" db="EMBL/GenBank/DDBJ databases">
        <title>Genome evolution of the obligate endosymbiont Buchnera aphidicola.</title>
        <authorList>
            <person name="Moran N.A."/>
        </authorList>
    </citation>
    <scope>NUCLEOTIDE SEQUENCE [LARGE SCALE GENOMIC DNA]</scope>
    <source>
        <strain evidence="14 15">Bca</strain>
    </source>
</reference>
<dbReference type="PANTHER" id="PTHR34388">
    <property type="entry name" value="DNA POLYMERASE III SUBUNIT DELTA"/>
    <property type="match status" value="1"/>
</dbReference>
<evidence type="ECO:0000259" key="13">
    <source>
        <dbReference type="Pfam" id="PF14840"/>
    </source>
</evidence>
<accession>A0A4D6Y8G1</accession>
<dbReference type="RefSeq" id="WP_158359733.1">
    <property type="nucleotide sequence ID" value="NZ_CP034879.1"/>
</dbReference>
<evidence type="ECO:0000256" key="2">
    <source>
        <dbReference type="ARBA" id="ARBA00017703"/>
    </source>
</evidence>
<dbReference type="Gene3D" id="3.40.50.300">
    <property type="entry name" value="P-loop containing nucleotide triphosphate hydrolases"/>
    <property type="match status" value="1"/>
</dbReference>
<evidence type="ECO:0000256" key="6">
    <source>
        <dbReference type="ARBA" id="ARBA00022932"/>
    </source>
</evidence>
<evidence type="ECO:0000256" key="11">
    <source>
        <dbReference type="SAM" id="Phobius"/>
    </source>
</evidence>
<evidence type="ECO:0000313" key="14">
    <source>
        <dbReference type="EMBL" id="QCI20575.1"/>
    </source>
</evidence>
<keyword evidence="6" id="KW-0239">DNA-directed DNA polymerase</keyword>
<dbReference type="InterPro" id="IPR005790">
    <property type="entry name" value="DNA_polIII_delta"/>
</dbReference>